<sequence>MHLHLMKLRLMKQTYEDRRLDKFDSSGFLQIRTTYAEPTQSTNRIEELDAHGMATFVVMARLLIVPCTGLLFTVSARSGYGDIMNLLLERRRTY</sequence>
<dbReference type="Proteomes" id="UP001165064">
    <property type="component" value="Unassembled WGS sequence"/>
</dbReference>
<gene>
    <name evidence="1" type="ORF">Amon02_001242600</name>
</gene>
<protein>
    <submittedName>
        <fullName evidence="1">Unnamed protein product</fullName>
    </submittedName>
</protein>
<organism evidence="1 2">
    <name type="scientific">Ambrosiozyma monospora</name>
    <name type="common">Yeast</name>
    <name type="synonym">Endomycopsis monosporus</name>
    <dbReference type="NCBI Taxonomy" id="43982"/>
    <lineage>
        <taxon>Eukaryota</taxon>
        <taxon>Fungi</taxon>
        <taxon>Dikarya</taxon>
        <taxon>Ascomycota</taxon>
        <taxon>Saccharomycotina</taxon>
        <taxon>Pichiomycetes</taxon>
        <taxon>Pichiales</taxon>
        <taxon>Pichiaceae</taxon>
        <taxon>Ambrosiozyma</taxon>
    </lineage>
</organism>
<accession>A0ACB5U9R6</accession>
<reference evidence="1" key="1">
    <citation type="submission" date="2023-04" db="EMBL/GenBank/DDBJ databases">
        <title>Ambrosiozyma monospora NBRC 10751.</title>
        <authorList>
            <person name="Ichikawa N."/>
            <person name="Sato H."/>
            <person name="Tonouchi N."/>
        </authorList>
    </citation>
    <scope>NUCLEOTIDE SEQUENCE</scope>
    <source>
        <strain evidence="1">NBRC 10751</strain>
    </source>
</reference>
<name>A0ACB5U9R6_AMBMO</name>
<keyword evidence="2" id="KW-1185">Reference proteome</keyword>
<dbReference type="EMBL" id="BSXS01014582">
    <property type="protein sequence ID" value="GMF05690.1"/>
    <property type="molecule type" value="Genomic_DNA"/>
</dbReference>
<comment type="caution">
    <text evidence="1">The sequence shown here is derived from an EMBL/GenBank/DDBJ whole genome shotgun (WGS) entry which is preliminary data.</text>
</comment>
<proteinExistence type="predicted"/>
<evidence type="ECO:0000313" key="1">
    <source>
        <dbReference type="EMBL" id="GMF05690.1"/>
    </source>
</evidence>
<evidence type="ECO:0000313" key="2">
    <source>
        <dbReference type="Proteomes" id="UP001165064"/>
    </source>
</evidence>